<dbReference type="Proteomes" id="UP000026961">
    <property type="component" value="Chromosome 3"/>
</dbReference>
<dbReference type="EnsemblPlants" id="OGLUM03G12040.1">
    <property type="protein sequence ID" value="OGLUM03G12040.1"/>
    <property type="gene ID" value="OGLUM03G12040"/>
</dbReference>
<keyword evidence="2" id="KW-1185">Reference proteome</keyword>
<accession>A0A0D9Z585</accession>
<evidence type="ECO:0000313" key="2">
    <source>
        <dbReference type="Proteomes" id="UP000026961"/>
    </source>
</evidence>
<evidence type="ECO:0000313" key="1">
    <source>
        <dbReference type="EnsemblPlants" id="OGLUM03G12040.1"/>
    </source>
</evidence>
<organism evidence="1">
    <name type="scientific">Oryza glumipatula</name>
    <dbReference type="NCBI Taxonomy" id="40148"/>
    <lineage>
        <taxon>Eukaryota</taxon>
        <taxon>Viridiplantae</taxon>
        <taxon>Streptophyta</taxon>
        <taxon>Embryophyta</taxon>
        <taxon>Tracheophyta</taxon>
        <taxon>Spermatophyta</taxon>
        <taxon>Magnoliopsida</taxon>
        <taxon>Liliopsida</taxon>
        <taxon>Poales</taxon>
        <taxon>Poaceae</taxon>
        <taxon>BOP clade</taxon>
        <taxon>Oryzoideae</taxon>
        <taxon>Oryzeae</taxon>
        <taxon>Oryzinae</taxon>
        <taxon>Oryza</taxon>
    </lineage>
</organism>
<proteinExistence type="predicted"/>
<dbReference type="HOGENOM" id="CLU_2964633_0_0_1"/>
<reference evidence="1" key="1">
    <citation type="submission" date="2015-04" db="UniProtKB">
        <authorList>
            <consortium name="EnsemblPlants"/>
        </authorList>
    </citation>
    <scope>IDENTIFICATION</scope>
</reference>
<reference evidence="1" key="2">
    <citation type="submission" date="2018-05" db="EMBL/GenBank/DDBJ databases">
        <title>OgluRS3 (Oryza glumaepatula Reference Sequence Version 3).</title>
        <authorList>
            <person name="Zhang J."/>
            <person name="Kudrna D."/>
            <person name="Lee S."/>
            <person name="Talag J."/>
            <person name="Welchert J."/>
            <person name="Wing R.A."/>
        </authorList>
    </citation>
    <scope>NUCLEOTIDE SEQUENCE [LARGE SCALE GENOMIC DNA]</scope>
</reference>
<dbReference type="AlphaFoldDB" id="A0A0D9Z585"/>
<dbReference type="Gramene" id="OGLUM03G12040.1">
    <property type="protein sequence ID" value="OGLUM03G12040.1"/>
    <property type="gene ID" value="OGLUM03G12040"/>
</dbReference>
<name>A0A0D9Z585_9ORYZ</name>
<protein>
    <submittedName>
        <fullName evidence="1">Uncharacterized protein</fullName>
    </submittedName>
</protein>
<sequence>MQDFPEASLRPCSARPVGSRGWEEFHGTLTCLASGGGGQWEIEVDGWLGGRVDRAHGLS</sequence>